<protein>
    <submittedName>
        <fullName evidence="8">PTS mannose transporter subunit IIA</fullName>
    </submittedName>
</protein>
<reference evidence="8 9" key="1">
    <citation type="submission" date="2019-07" db="EMBL/GenBank/DDBJ databases">
        <title>Whole genome shotgun sequence of Marinococcus halophilus NBRC 102359.</title>
        <authorList>
            <person name="Hosoyama A."/>
            <person name="Uohara A."/>
            <person name="Ohji S."/>
            <person name="Ichikawa N."/>
        </authorList>
    </citation>
    <scope>NUCLEOTIDE SEQUENCE [LARGE SCALE GENOMIC DNA]</scope>
    <source>
        <strain evidence="8 9">NBRC 102359</strain>
    </source>
</reference>
<name>A0A510Y9V6_MARHA</name>
<evidence type="ECO:0000256" key="2">
    <source>
        <dbReference type="ARBA" id="ARBA00022597"/>
    </source>
</evidence>
<dbReference type="PANTHER" id="PTHR34382">
    <property type="entry name" value="PTS SYSTEM N,N'-DIACETYLCHITOBIOSE-SPECIFIC EIIA COMPONENT"/>
    <property type="match status" value="1"/>
</dbReference>
<dbReference type="GO" id="GO:0009401">
    <property type="term" value="P:phosphoenolpyruvate-dependent sugar phosphotransferase system"/>
    <property type="evidence" value="ECO:0007669"/>
    <property type="project" value="UniProtKB-KW"/>
</dbReference>
<dbReference type="Pfam" id="PF02255">
    <property type="entry name" value="PTS_IIA"/>
    <property type="match status" value="1"/>
</dbReference>
<keyword evidence="1" id="KW-0813">Transport</keyword>
<dbReference type="RefSeq" id="WP_094909097.1">
    <property type="nucleotide sequence ID" value="NZ_JBHRWB010000001.1"/>
</dbReference>
<keyword evidence="6" id="KW-0460">Magnesium</keyword>
<dbReference type="PANTHER" id="PTHR34382:SF7">
    <property type="entry name" value="PTS SYSTEM N,N'-DIACETYLCHITOBIOSE-SPECIFIC EIIA COMPONENT"/>
    <property type="match status" value="1"/>
</dbReference>
<dbReference type="Gene3D" id="1.20.58.80">
    <property type="entry name" value="Phosphotransferase system, lactose/cellobiose-type IIA subunit"/>
    <property type="match status" value="1"/>
</dbReference>
<proteinExistence type="predicted"/>
<evidence type="ECO:0000313" key="9">
    <source>
        <dbReference type="Proteomes" id="UP000321051"/>
    </source>
</evidence>
<comment type="caution">
    <text evidence="8">The sequence shown here is derived from an EMBL/GenBank/DDBJ whole genome shotgun (WGS) entry which is preliminary data.</text>
</comment>
<dbReference type="InterPro" id="IPR003188">
    <property type="entry name" value="PTS_IIA_lac/cel"/>
</dbReference>
<comment type="cofactor">
    <cofactor evidence="6">
        <name>Mg(2+)</name>
        <dbReference type="ChEBI" id="CHEBI:18420"/>
    </cofactor>
    <text evidence="6">Binds 1 Mg(2+) ion per trimer.</text>
</comment>
<gene>
    <name evidence="8" type="ORF">MHA01_30810</name>
</gene>
<keyword evidence="6" id="KW-0479">Metal-binding</keyword>
<keyword evidence="9" id="KW-1185">Reference proteome</keyword>
<evidence type="ECO:0000256" key="1">
    <source>
        <dbReference type="ARBA" id="ARBA00022448"/>
    </source>
</evidence>
<dbReference type="PIRSF" id="PIRSF000699">
    <property type="entry name" value="PTS_IILac_III"/>
    <property type="match status" value="1"/>
</dbReference>
<feature type="binding site" evidence="6">
    <location>
        <position position="80"/>
    </location>
    <ligand>
        <name>Mg(2+)</name>
        <dbReference type="ChEBI" id="CHEBI:18420"/>
        <note>ligand shared between all trimeric partners</note>
    </ligand>
</feature>
<dbReference type="PROSITE" id="PS51095">
    <property type="entry name" value="PTS_EIIA_TYPE_3"/>
    <property type="match status" value="1"/>
</dbReference>
<evidence type="ECO:0000313" key="8">
    <source>
        <dbReference type="EMBL" id="GEK60176.1"/>
    </source>
</evidence>
<keyword evidence="2" id="KW-0762">Sugar transport</keyword>
<dbReference type="GO" id="GO:0016740">
    <property type="term" value="F:transferase activity"/>
    <property type="evidence" value="ECO:0007669"/>
    <property type="project" value="UniProtKB-KW"/>
</dbReference>
<dbReference type="SUPFAM" id="SSF46973">
    <property type="entry name" value="Enzyme IIa from lactose specific PTS, IIa-lac"/>
    <property type="match status" value="1"/>
</dbReference>
<feature type="modified residue" description="Phosphohistidine; by HPr" evidence="7">
    <location>
        <position position="77"/>
    </location>
</feature>
<evidence type="ECO:0000256" key="3">
    <source>
        <dbReference type="ARBA" id="ARBA00022679"/>
    </source>
</evidence>
<evidence type="ECO:0000256" key="6">
    <source>
        <dbReference type="PIRSR" id="PIRSR000699-2"/>
    </source>
</evidence>
<keyword evidence="4" id="KW-0598">Phosphotransferase system</keyword>
<dbReference type="GO" id="GO:0046872">
    <property type="term" value="F:metal ion binding"/>
    <property type="evidence" value="ECO:0007669"/>
    <property type="project" value="UniProtKB-KW"/>
</dbReference>
<dbReference type="InterPro" id="IPR036542">
    <property type="entry name" value="PTS_IIA_lac/cel_sf"/>
</dbReference>
<dbReference type="EMBL" id="BJUN01000033">
    <property type="protein sequence ID" value="GEK60176.1"/>
    <property type="molecule type" value="Genomic_DNA"/>
</dbReference>
<accession>A0A510Y9V6</accession>
<dbReference type="CDD" id="cd00215">
    <property type="entry name" value="PTS_IIA_lac"/>
    <property type="match status" value="1"/>
</dbReference>
<sequence>MDTTYEQDIFEIISNAGDAKSLAYESLEMVENKDYKEADENLQLADDQLKRAHNTQTRLIQNEINGDKVTMSLLMVHAQDHLMGAESEITLIKHLISLQKQIHGEKTSS</sequence>
<dbReference type="Proteomes" id="UP000321051">
    <property type="component" value="Unassembled WGS sequence"/>
</dbReference>
<evidence type="ECO:0000256" key="7">
    <source>
        <dbReference type="PROSITE-ProRule" id="PRU00418"/>
    </source>
</evidence>
<dbReference type="OrthoDB" id="350602at2"/>
<feature type="active site" description="Tele-phosphohistidine intermediate" evidence="5">
    <location>
        <position position="77"/>
    </location>
</feature>
<evidence type="ECO:0000256" key="4">
    <source>
        <dbReference type="ARBA" id="ARBA00022683"/>
    </source>
</evidence>
<dbReference type="AlphaFoldDB" id="A0A510Y9V6"/>
<keyword evidence="3" id="KW-0808">Transferase</keyword>
<evidence type="ECO:0000256" key="5">
    <source>
        <dbReference type="PIRSR" id="PIRSR000699-1"/>
    </source>
</evidence>
<organism evidence="8 9">
    <name type="scientific">Marinococcus halophilus</name>
    <dbReference type="NCBI Taxonomy" id="1371"/>
    <lineage>
        <taxon>Bacteria</taxon>
        <taxon>Bacillati</taxon>
        <taxon>Bacillota</taxon>
        <taxon>Bacilli</taxon>
        <taxon>Bacillales</taxon>
        <taxon>Bacillaceae</taxon>
        <taxon>Marinococcus</taxon>
    </lineage>
</organism>